<accession>A0A5B0MTN5</accession>
<dbReference type="EMBL" id="VSWC01000131">
    <property type="protein sequence ID" value="KAA1080355.1"/>
    <property type="molecule type" value="Genomic_DNA"/>
</dbReference>
<dbReference type="AlphaFoldDB" id="A0A5B0MTN5"/>
<evidence type="ECO:0000313" key="2">
    <source>
        <dbReference type="Proteomes" id="UP000324748"/>
    </source>
</evidence>
<sequence>MPTTSALIPFEACRTHLIFSTRHRTDLNSFSPFSNRIDISLAPFSPTFALIFSHFCRRRSVAPTSPSSLIHHLLSQMLFAPTPYR</sequence>
<proteinExistence type="predicted"/>
<evidence type="ECO:0000313" key="1">
    <source>
        <dbReference type="EMBL" id="KAA1080355.1"/>
    </source>
</evidence>
<name>A0A5B0MTN5_PUCGR</name>
<protein>
    <submittedName>
        <fullName evidence="1">Uncharacterized protein</fullName>
    </submittedName>
</protein>
<gene>
    <name evidence="1" type="ORF">PGT21_003932</name>
</gene>
<dbReference type="Proteomes" id="UP000324748">
    <property type="component" value="Unassembled WGS sequence"/>
</dbReference>
<keyword evidence="2" id="KW-1185">Reference proteome</keyword>
<organism evidence="1 2">
    <name type="scientific">Puccinia graminis f. sp. tritici</name>
    <dbReference type="NCBI Taxonomy" id="56615"/>
    <lineage>
        <taxon>Eukaryota</taxon>
        <taxon>Fungi</taxon>
        <taxon>Dikarya</taxon>
        <taxon>Basidiomycota</taxon>
        <taxon>Pucciniomycotina</taxon>
        <taxon>Pucciniomycetes</taxon>
        <taxon>Pucciniales</taxon>
        <taxon>Pucciniaceae</taxon>
        <taxon>Puccinia</taxon>
    </lineage>
</organism>
<reference evidence="1 2" key="1">
    <citation type="submission" date="2019-05" db="EMBL/GenBank/DDBJ databases">
        <title>Emergence of the Ug99 lineage of the wheat stem rust pathogen through somatic hybridization.</title>
        <authorList>
            <person name="Li F."/>
            <person name="Upadhyaya N.M."/>
            <person name="Sperschneider J."/>
            <person name="Matny O."/>
            <person name="Nguyen-Phuc H."/>
            <person name="Mago R."/>
            <person name="Raley C."/>
            <person name="Miller M.E."/>
            <person name="Silverstein K.A.T."/>
            <person name="Henningsen E."/>
            <person name="Hirsch C.D."/>
            <person name="Visser B."/>
            <person name="Pretorius Z.A."/>
            <person name="Steffenson B.J."/>
            <person name="Schwessinger B."/>
            <person name="Dodds P.N."/>
            <person name="Figueroa M."/>
        </authorList>
    </citation>
    <scope>NUCLEOTIDE SEQUENCE [LARGE SCALE GENOMIC DNA]</scope>
    <source>
        <strain evidence="1">21-0</strain>
    </source>
</reference>
<comment type="caution">
    <text evidence="1">The sequence shown here is derived from an EMBL/GenBank/DDBJ whole genome shotgun (WGS) entry which is preliminary data.</text>
</comment>